<accession>A0ABW3SMW5</accession>
<keyword evidence="1" id="KW-1133">Transmembrane helix</keyword>
<proteinExistence type="predicted"/>
<organism evidence="2 3">
    <name type="scientific">Pontibacter rugosus</name>
    <dbReference type="NCBI Taxonomy" id="1745966"/>
    <lineage>
        <taxon>Bacteria</taxon>
        <taxon>Pseudomonadati</taxon>
        <taxon>Bacteroidota</taxon>
        <taxon>Cytophagia</taxon>
        <taxon>Cytophagales</taxon>
        <taxon>Hymenobacteraceae</taxon>
        <taxon>Pontibacter</taxon>
    </lineage>
</organism>
<reference evidence="3" key="1">
    <citation type="journal article" date="2019" name="Int. J. Syst. Evol. Microbiol.">
        <title>The Global Catalogue of Microorganisms (GCM) 10K type strain sequencing project: providing services to taxonomists for standard genome sequencing and annotation.</title>
        <authorList>
            <consortium name="The Broad Institute Genomics Platform"/>
            <consortium name="The Broad Institute Genome Sequencing Center for Infectious Disease"/>
            <person name="Wu L."/>
            <person name="Ma J."/>
        </authorList>
    </citation>
    <scope>NUCLEOTIDE SEQUENCE [LARGE SCALE GENOMIC DNA]</scope>
    <source>
        <strain evidence="3">JCM 31319</strain>
    </source>
</reference>
<dbReference type="EMBL" id="JBHTLD010000048">
    <property type="protein sequence ID" value="MFD1186036.1"/>
    <property type="molecule type" value="Genomic_DNA"/>
</dbReference>
<evidence type="ECO:0000313" key="3">
    <source>
        <dbReference type="Proteomes" id="UP001597094"/>
    </source>
</evidence>
<feature type="transmembrane region" description="Helical" evidence="1">
    <location>
        <begin position="31"/>
        <end position="57"/>
    </location>
</feature>
<dbReference type="Proteomes" id="UP001597094">
    <property type="component" value="Unassembled WGS sequence"/>
</dbReference>
<comment type="caution">
    <text evidence="2">The sequence shown here is derived from an EMBL/GenBank/DDBJ whole genome shotgun (WGS) entry which is preliminary data.</text>
</comment>
<feature type="transmembrane region" description="Helical" evidence="1">
    <location>
        <begin position="118"/>
        <end position="138"/>
    </location>
</feature>
<gene>
    <name evidence="2" type="ORF">ACFQ2O_07460</name>
</gene>
<evidence type="ECO:0008006" key="4">
    <source>
        <dbReference type="Google" id="ProtNLM"/>
    </source>
</evidence>
<name>A0ABW3SMW5_9BACT</name>
<protein>
    <recommendedName>
        <fullName evidence="4">Beta-carotene 15,15'-monooxygenase</fullName>
    </recommendedName>
</protein>
<evidence type="ECO:0000313" key="2">
    <source>
        <dbReference type="EMBL" id="MFD1186036.1"/>
    </source>
</evidence>
<feature type="transmembrane region" description="Helical" evidence="1">
    <location>
        <begin position="144"/>
        <end position="161"/>
    </location>
</feature>
<keyword evidence="1" id="KW-0812">Transmembrane</keyword>
<keyword evidence="3" id="KW-1185">Reference proteome</keyword>
<keyword evidence="1" id="KW-0472">Membrane</keyword>
<dbReference type="RefSeq" id="WP_377524979.1">
    <property type="nucleotide sequence ID" value="NZ_JBHTLD010000048.1"/>
</dbReference>
<feature type="transmembrane region" description="Helical" evidence="1">
    <location>
        <begin position="77"/>
        <end position="98"/>
    </location>
</feature>
<evidence type="ECO:0000256" key="1">
    <source>
        <dbReference type="SAM" id="Phobius"/>
    </source>
</evidence>
<sequence length="214" mass="23789">MKNKVLYMNPHQEQLATLHEIRSIMDRSSRFISLSGLSGVSAGVFALIGAGVVKWYLGQNNILYRNDYTVSLNLNTVVFLGSVAALVMILAISTAIYFTSRKARQNNQRVWDSKSRRLLLNLAIPLGVGGIFCAVLLYHGIIYLIAPAMLVFYGLALINGSKYTLSDIRYLGICEILLGLVSSIFIGYGLLSWAVGFGALHIIYGMVMYYKYER</sequence>